<comment type="caution">
    <text evidence="2">The sequence shown here is derived from an EMBL/GenBank/DDBJ whole genome shotgun (WGS) entry which is preliminary data.</text>
</comment>
<evidence type="ECO:0000256" key="1">
    <source>
        <dbReference type="SAM" id="Phobius"/>
    </source>
</evidence>
<feature type="transmembrane region" description="Helical" evidence="1">
    <location>
        <begin position="27"/>
        <end position="44"/>
    </location>
</feature>
<feature type="transmembrane region" description="Helical" evidence="1">
    <location>
        <begin position="179"/>
        <end position="204"/>
    </location>
</feature>
<dbReference type="InterPro" id="IPR049458">
    <property type="entry name" value="EpsG-like"/>
</dbReference>
<dbReference type="Pfam" id="PF14897">
    <property type="entry name" value="EpsG"/>
    <property type="match status" value="1"/>
</dbReference>
<evidence type="ECO:0000313" key="2">
    <source>
        <dbReference type="EMBL" id="TWI19961.1"/>
    </source>
</evidence>
<proteinExistence type="predicted"/>
<keyword evidence="2" id="KW-0808">Transferase</keyword>
<feature type="transmembrane region" description="Helical" evidence="1">
    <location>
        <begin position="299"/>
        <end position="319"/>
    </location>
</feature>
<feature type="transmembrane region" description="Helical" evidence="1">
    <location>
        <begin position="99"/>
        <end position="118"/>
    </location>
</feature>
<keyword evidence="1" id="KW-0812">Transmembrane</keyword>
<feature type="transmembrane region" description="Helical" evidence="1">
    <location>
        <begin position="325"/>
        <end position="342"/>
    </location>
</feature>
<accession>A0A562MK79</accession>
<reference evidence="2 3" key="1">
    <citation type="journal article" date="2015" name="Stand. Genomic Sci.">
        <title>Genomic Encyclopedia of Bacterial and Archaeal Type Strains, Phase III: the genomes of soil and plant-associated and newly described type strains.</title>
        <authorList>
            <person name="Whitman W.B."/>
            <person name="Woyke T."/>
            <person name="Klenk H.P."/>
            <person name="Zhou Y."/>
            <person name="Lilburn T.G."/>
            <person name="Beck B.J."/>
            <person name="De Vos P."/>
            <person name="Vandamme P."/>
            <person name="Eisen J.A."/>
            <person name="Garrity G."/>
            <person name="Hugenholtz P."/>
            <person name="Kyrpides N.C."/>
        </authorList>
    </citation>
    <scope>NUCLEOTIDE SEQUENCE [LARGE SCALE GENOMIC DNA]</scope>
    <source>
        <strain evidence="2 3">CGMCC 1.6855</strain>
    </source>
</reference>
<dbReference type="AlphaFoldDB" id="A0A562MK79"/>
<evidence type="ECO:0000313" key="3">
    <source>
        <dbReference type="Proteomes" id="UP000315908"/>
    </source>
</evidence>
<dbReference type="Proteomes" id="UP000315908">
    <property type="component" value="Unassembled WGS sequence"/>
</dbReference>
<dbReference type="EMBL" id="VLKR01000011">
    <property type="protein sequence ID" value="TWI19961.1"/>
    <property type="molecule type" value="Genomic_DNA"/>
</dbReference>
<dbReference type="RefSeq" id="WP_145328092.1">
    <property type="nucleotide sequence ID" value="NZ_VLKR01000011.1"/>
</dbReference>
<dbReference type="GO" id="GO:0016740">
    <property type="term" value="F:transferase activity"/>
    <property type="evidence" value="ECO:0007669"/>
    <property type="project" value="UniProtKB-KW"/>
</dbReference>
<feature type="transmembrane region" description="Helical" evidence="1">
    <location>
        <begin position="154"/>
        <end position="173"/>
    </location>
</feature>
<feature type="transmembrane region" description="Helical" evidence="1">
    <location>
        <begin position="349"/>
        <end position="369"/>
    </location>
</feature>
<keyword evidence="1" id="KW-1133">Transmembrane helix</keyword>
<sequence>MDLILYTVFLVISTVLAFIEQTSKKRLYFFEISVIACFFLIVCTREVNGSADTFAYVDDFYSVTLNKLYNSSNLDTKYKFEIGYSIFCQICKFLTGDNIVLFFFLIAFIQYFLIKISVRNFLLAYKISEVPNNLNYLPFFLLYISLFGFMYNGIVLRAGLSISFFIFGTSYLLRRKVIYGALFVFIALSMHRSSFFGFFAWIPLFFKATINKNKALALLSIVLVFYIFKVHVLISSFVSQYFIGLLGDIQDVRSQKFSNYLGNVNSNLSSYSIVIFFNFFLSYFIQMNTDNKPLFVKKFATINAYSTCSLALMSAIPAVSRIFDFYIIYTLILVYYLIFVDFSLKSRIAFLLTVLVYSINFYRLAILPFQ</sequence>
<feature type="transmembrane region" description="Helical" evidence="1">
    <location>
        <begin position="130"/>
        <end position="147"/>
    </location>
</feature>
<name>A0A562MK79_9SPHI</name>
<feature type="transmembrane region" description="Helical" evidence="1">
    <location>
        <begin position="268"/>
        <end position="287"/>
    </location>
</feature>
<organism evidence="2 3">
    <name type="scientific">Sphingobacterium siyangense</name>
    <dbReference type="NCBI Taxonomy" id="459529"/>
    <lineage>
        <taxon>Bacteria</taxon>
        <taxon>Pseudomonadati</taxon>
        <taxon>Bacteroidota</taxon>
        <taxon>Sphingobacteriia</taxon>
        <taxon>Sphingobacteriales</taxon>
        <taxon>Sphingobacteriaceae</taxon>
        <taxon>Sphingobacterium</taxon>
    </lineage>
</organism>
<keyword evidence="1" id="KW-0472">Membrane</keyword>
<protein>
    <submittedName>
        <fullName evidence="2">EpsG-like putative glucosyltransferase</fullName>
    </submittedName>
</protein>
<gene>
    <name evidence="2" type="ORF">IQ31_02401</name>
</gene>
<feature type="transmembrane region" description="Helical" evidence="1">
    <location>
        <begin position="216"/>
        <end position="243"/>
    </location>
</feature>